<gene>
    <name evidence="2" type="ORF">FVP33_18130</name>
</gene>
<dbReference type="Gene3D" id="3.40.960.10">
    <property type="entry name" value="VSR Endonuclease"/>
    <property type="match status" value="1"/>
</dbReference>
<evidence type="ECO:0000313" key="3">
    <source>
        <dbReference type="Proteomes" id="UP000321379"/>
    </source>
</evidence>
<dbReference type="EMBL" id="VRMG01000015">
    <property type="protein sequence ID" value="TXN28384.1"/>
    <property type="molecule type" value="Genomic_DNA"/>
</dbReference>
<dbReference type="RefSeq" id="WP_147785098.1">
    <property type="nucleotide sequence ID" value="NZ_VRMG01000015.1"/>
</dbReference>
<dbReference type="Pfam" id="PF04480">
    <property type="entry name" value="DUF559"/>
    <property type="match status" value="1"/>
</dbReference>
<dbReference type="Proteomes" id="UP000321379">
    <property type="component" value="Unassembled WGS sequence"/>
</dbReference>
<dbReference type="AlphaFoldDB" id="A0A5C8UKS2"/>
<dbReference type="InterPro" id="IPR011335">
    <property type="entry name" value="Restrct_endonuc-II-like"/>
</dbReference>
<keyword evidence="3" id="KW-1185">Reference proteome</keyword>
<dbReference type="SUPFAM" id="SSF52980">
    <property type="entry name" value="Restriction endonuclease-like"/>
    <property type="match status" value="1"/>
</dbReference>
<protein>
    <submittedName>
        <fullName evidence="2">DUF559 domain-containing protein</fullName>
    </submittedName>
</protein>
<reference evidence="2 3" key="1">
    <citation type="submission" date="2019-08" db="EMBL/GenBank/DDBJ databases">
        <title>Bacterial whole genome sequence for Glaciihabitans sp. CHu50b-6-2.</title>
        <authorList>
            <person name="Jin L."/>
        </authorList>
    </citation>
    <scope>NUCLEOTIDE SEQUENCE [LARGE SCALE GENOMIC DNA]</scope>
    <source>
        <strain evidence="2 3">CHu50b-6-2</strain>
    </source>
</reference>
<accession>A0A5C8UKS2</accession>
<organism evidence="2 3">
    <name type="scientific">Lacisediminihabitans profunda</name>
    <dbReference type="NCBI Taxonomy" id="2594790"/>
    <lineage>
        <taxon>Bacteria</taxon>
        <taxon>Bacillati</taxon>
        <taxon>Actinomycetota</taxon>
        <taxon>Actinomycetes</taxon>
        <taxon>Micrococcales</taxon>
        <taxon>Microbacteriaceae</taxon>
        <taxon>Lacisediminihabitans</taxon>
    </lineage>
</organism>
<sequence>MQRPLPIDQLVRASGGIAPRRQILDAGHTPKALAWNVGQGRLVRVRRAWYALPDAEPDRVNAVRLGGRLGSFSAAASYGIWRGLDRDLHVSWKPHGNVAKPGRVQFDFPASRDLPPGRSVISHWRVDGFAEGPDAWRESVPQTLAQILLSAEQTAAACSCDSALNRGLLDVFQLFELFERLPRRLRRLRLRLDGRADSGLETIVRLWLVSIGLDVRSQVMIGGRAVDLLVGTSLVIETDGREWHSDEERFNSDRIRTAQLQSLGYTVIKLSYVMIMFNWPLVEAVVRSALQSGRHLDAVR</sequence>
<evidence type="ECO:0000259" key="1">
    <source>
        <dbReference type="Pfam" id="PF04480"/>
    </source>
</evidence>
<evidence type="ECO:0000313" key="2">
    <source>
        <dbReference type="EMBL" id="TXN28384.1"/>
    </source>
</evidence>
<proteinExistence type="predicted"/>
<dbReference type="InterPro" id="IPR007569">
    <property type="entry name" value="DUF559"/>
</dbReference>
<name>A0A5C8UKS2_9MICO</name>
<feature type="domain" description="DUF559" evidence="1">
    <location>
        <begin position="212"/>
        <end position="278"/>
    </location>
</feature>
<comment type="caution">
    <text evidence="2">The sequence shown here is derived from an EMBL/GenBank/DDBJ whole genome shotgun (WGS) entry which is preliminary data.</text>
</comment>